<dbReference type="Proteomes" id="UP000320390">
    <property type="component" value="Chromosome"/>
</dbReference>
<gene>
    <name evidence="2" type="ORF">Poly30_24680</name>
</gene>
<reference evidence="2 3" key="1">
    <citation type="submission" date="2019-02" db="EMBL/GenBank/DDBJ databases">
        <title>Deep-cultivation of Planctomycetes and their phenomic and genomic characterization uncovers novel biology.</title>
        <authorList>
            <person name="Wiegand S."/>
            <person name="Jogler M."/>
            <person name="Boedeker C."/>
            <person name="Pinto D."/>
            <person name="Vollmers J."/>
            <person name="Rivas-Marin E."/>
            <person name="Kohn T."/>
            <person name="Peeters S.H."/>
            <person name="Heuer A."/>
            <person name="Rast P."/>
            <person name="Oberbeckmann S."/>
            <person name="Bunk B."/>
            <person name="Jeske O."/>
            <person name="Meyerdierks A."/>
            <person name="Storesund J.E."/>
            <person name="Kallscheuer N."/>
            <person name="Luecker S."/>
            <person name="Lage O.M."/>
            <person name="Pohl T."/>
            <person name="Merkel B.J."/>
            <person name="Hornburger P."/>
            <person name="Mueller R.-W."/>
            <person name="Bruemmer F."/>
            <person name="Labrenz M."/>
            <person name="Spormann A.M."/>
            <person name="Op den Camp H."/>
            <person name="Overmann J."/>
            <person name="Amann R."/>
            <person name="Jetten M.S.M."/>
            <person name="Mascher T."/>
            <person name="Medema M.H."/>
            <person name="Devos D.P."/>
            <person name="Kaster A.-K."/>
            <person name="Ovreas L."/>
            <person name="Rohde M."/>
            <person name="Galperin M.Y."/>
            <person name="Jogler C."/>
        </authorList>
    </citation>
    <scope>NUCLEOTIDE SEQUENCE [LARGE SCALE GENOMIC DNA]</scope>
    <source>
        <strain evidence="2 3">Poly30</strain>
    </source>
</reference>
<name>A0A518ES82_9BACT</name>
<accession>A0A518ES82</accession>
<dbReference type="RefSeq" id="WP_145197589.1">
    <property type="nucleotide sequence ID" value="NZ_CP036434.1"/>
</dbReference>
<feature type="region of interest" description="Disordered" evidence="1">
    <location>
        <begin position="1"/>
        <end position="26"/>
    </location>
</feature>
<feature type="compositionally biased region" description="Polar residues" evidence="1">
    <location>
        <begin position="1"/>
        <end position="13"/>
    </location>
</feature>
<protein>
    <submittedName>
        <fullName evidence="2">Uncharacterized protein</fullName>
    </submittedName>
</protein>
<evidence type="ECO:0000256" key="1">
    <source>
        <dbReference type="SAM" id="MobiDB-lite"/>
    </source>
</evidence>
<dbReference type="AlphaFoldDB" id="A0A518ES82"/>
<evidence type="ECO:0000313" key="2">
    <source>
        <dbReference type="EMBL" id="QDV06950.1"/>
    </source>
</evidence>
<organism evidence="2 3">
    <name type="scientific">Saltatorellus ferox</name>
    <dbReference type="NCBI Taxonomy" id="2528018"/>
    <lineage>
        <taxon>Bacteria</taxon>
        <taxon>Pseudomonadati</taxon>
        <taxon>Planctomycetota</taxon>
        <taxon>Planctomycetia</taxon>
        <taxon>Planctomycetia incertae sedis</taxon>
        <taxon>Saltatorellus</taxon>
    </lineage>
</organism>
<dbReference type="OrthoDB" id="296317at2"/>
<evidence type="ECO:0000313" key="3">
    <source>
        <dbReference type="Proteomes" id="UP000320390"/>
    </source>
</evidence>
<proteinExistence type="predicted"/>
<sequence length="858" mass="94940">MKQAASHTHTLSLQIPKEPNLGSRRPSRLFGLRSPLSLFLAPACLGVTLLAATAGPAAASPVPVPAVMAQSGRVVAKISVIAPAPASFILEATLPVPPGTIVEGQTTVPLALRIDDHEVTTQIEVVSWYPDPEDGADVIELIGRVRRPASVSEGDEIEFEVVESQQSVQPFVASPHVEQLLNTPGAIRLTANDLHGNGYTADLLAKVRREDPSVTNPRFGTYIQESRSHEVMVPDPGAGTGASAPYPHLLGVHVFARSYAHLDFLALDLTLHNGIFGKSNSPLDDAICDAYFDSLDLHLPAGWTLAWAIESPAYGERRNEPGGTVQSLVRPLRYGQFHNVPQQAQFNRRLIIARGAQALAQGRSLLRRETRGFCVPSATPPHQITDPENELWSWWNPLTARFLTSNTRLPVLTHMSRESVTAELESDYFQVWDQVRTGREGGYPMTFPSLGWAHPWGVQYGGMTGGDEIEMIPAIREAWARQPVGLRFLDQLSKAYIDRQPDAIFQLDGTPPDVEEHVFLEGTPNAYVDGYFYLKPAYSDTYFGFNHVEWSMAETAYMTARIPFYEKDLKDFRPIDFAHHTRYLNPQLGLTWLGNDSLAKLQLELSSALFRFSFHKYKNSFYNSIQGTGLLRRKLDVGENPGKGASFGRPEAWALIASVAHYVTSKDRGERARMRTWFEDVSRTAYLGQSTCTGNPTAVAIGKAFKGAYHTRQSFEVGFMLNAAQSIKTSVLDGVRPGMASMMQDYVTAGAYSTVSTPFWNLQANAQYRVIAVRPRFLHLPEFCADIPENGYEESPYFDKTTAMPAWAYAFQATGDGIFLQRAQEALGESSNPLFELEKYGTHLLYEIAPLLSTLQAL</sequence>
<dbReference type="EMBL" id="CP036434">
    <property type="protein sequence ID" value="QDV06950.1"/>
    <property type="molecule type" value="Genomic_DNA"/>
</dbReference>
<keyword evidence="3" id="KW-1185">Reference proteome</keyword>